<protein>
    <submittedName>
        <fullName evidence="1">Uncharacterized protein</fullName>
    </submittedName>
</protein>
<accession>A0A7M7PM50</accession>
<dbReference type="GeneID" id="100891697"/>
<dbReference type="InterPro" id="IPR004244">
    <property type="entry name" value="Transposase_22"/>
</dbReference>
<dbReference type="InParanoid" id="A0A7M7PM50"/>
<evidence type="ECO:0000313" key="2">
    <source>
        <dbReference type="Proteomes" id="UP000007110"/>
    </source>
</evidence>
<dbReference type="KEGG" id="spu:100891697"/>
<organism evidence="1 2">
    <name type="scientific">Strongylocentrotus purpuratus</name>
    <name type="common">Purple sea urchin</name>
    <dbReference type="NCBI Taxonomy" id="7668"/>
    <lineage>
        <taxon>Eukaryota</taxon>
        <taxon>Metazoa</taxon>
        <taxon>Echinodermata</taxon>
        <taxon>Eleutherozoa</taxon>
        <taxon>Echinozoa</taxon>
        <taxon>Echinoidea</taxon>
        <taxon>Euechinoidea</taxon>
        <taxon>Echinacea</taxon>
        <taxon>Camarodonta</taxon>
        <taxon>Echinidea</taxon>
        <taxon>Strongylocentrotidae</taxon>
        <taxon>Strongylocentrotus</taxon>
    </lineage>
</organism>
<dbReference type="PANTHER" id="PTHR11505">
    <property type="entry name" value="L1 TRANSPOSABLE ELEMENT-RELATED"/>
    <property type="match status" value="1"/>
</dbReference>
<dbReference type="OMA" id="RNCLRIF"/>
<dbReference type="AlphaFoldDB" id="A0A7M7PM50"/>
<name>A0A7M7PM50_STRPU</name>
<dbReference type="Proteomes" id="UP000007110">
    <property type="component" value="Unassembled WGS sequence"/>
</dbReference>
<sequence>MQVTIDRQEARLIAMEQKAHKSECDLREAIDHQEAKIMDLQTGAQSASKKLETLVAASSRKDEQIKLLKRELNAQEQYSRRNCLRIFGIPERQDEVTDQAVIHLVNDSLGVCLEKHDIERSHRLRVLPKHPGKANSPAPIIVKFQSYRKRSEVLASRCKLAGTRKSIQEDLTKENVRLLKATRDSKEVKAAWTRDGRVIALVPATNGKELKRTINSLEDLNN</sequence>
<dbReference type="RefSeq" id="XP_030852312.1">
    <property type="nucleotide sequence ID" value="XM_030996452.1"/>
</dbReference>
<reference evidence="2" key="1">
    <citation type="submission" date="2015-02" db="EMBL/GenBank/DDBJ databases">
        <title>Genome sequencing for Strongylocentrotus purpuratus.</title>
        <authorList>
            <person name="Murali S."/>
            <person name="Liu Y."/>
            <person name="Vee V."/>
            <person name="English A."/>
            <person name="Wang M."/>
            <person name="Skinner E."/>
            <person name="Han Y."/>
            <person name="Muzny D.M."/>
            <person name="Worley K.C."/>
            <person name="Gibbs R.A."/>
        </authorList>
    </citation>
    <scope>NUCLEOTIDE SEQUENCE</scope>
</reference>
<dbReference type="FunFam" id="3.30.70.1820:FF:000005">
    <property type="entry name" value="Predicted protein"/>
    <property type="match status" value="1"/>
</dbReference>
<reference evidence="1" key="2">
    <citation type="submission" date="2021-01" db="UniProtKB">
        <authorList>
            <consortium name="EnsemblMetazoa"/>
        </authorList>
    </citation>
    <scope>IDENTIFICATION</scope>
</reference>
<keyword evidence="2" id="KW-1185">Reference proteome</keyword>
<evidence type="ECO:0000313" key="1">
    <source>
        <dbReference type="EnsemblMetazoa" id="XP_030852312"/>
    </source>
</evidence>
<dbReference type="EnsemblMetazoa" id="XM_030996452">
    <property type="protein sequence ID" value="XP_030852312"/>
    <property type="gene ID" value="LOC100891697"/>
</dbReference>
<proteinExistence type="predicted"/>
<dbReference type="OrthoDB" id="10066957at2759"/>
<dbReference type="Gene3D" id="3.30.70.1820">
    <property type="entry name" value="L1 transposable element, RRM domain"/>
    <property type="match status" value="1"/>
</dbReference>